<proteinExistence type="predicted"/>
<dbReference type="InterPro" id="IPR025235">
    <property type="entry name" value="DUF4178"/>
</dbReference>
<keyword evidence="5" id="KW-1185">Reference proteome</keyword>
<evidence type="ECO:0000259" key="3">
    <source>
        <dbReference type="Pfam" id="PF13785"/>
    </source>
</evidence>
<organism evidence="4 5">
    <name type="scientific">Corynebacterium auriscanis</name>
    <dbReference type="NCBI Taxonomy" id="99807"/>
    <lineage>
        <taxon>Bacteria</taxon>
        <taxon>Bacillati</taxon>
        <taxon>Actinomycetota</taxon>
        <taxon>Actinomycetes</taxon>
        <taxon>Mycobacteriales</taxon>
        <taxon>Corynebacteriaceae</taxon>
        <taxon>Corynebacterium</taxon>
    </lineage>
</organism>
<name>A0A0A2DLK8_9CORY</name>
<evidence type="ECO:0000256" key="2">
    <source>
        <dbReference type="SAM" id="Phobius"/>
    </source>
</evidence>
<keyword evidence="2" id="KW-1133">Transmembrane helix</keyword>
<keyword evidence="2" id="KW-0812">Transmembrane</keyword>
<comment type="caution">
    <text evidence="4">The sequence shown here is derived from an EMBL/GenBank/DDBJ whole genome shotgun (WGS) entry which is preliminary data.</text>
</comment>
<keyword evidence="2" id="KW-0472">Membrane</keyword>
<gene>
    <name evidence="4" type="ORF">MA47_06735</name>
</gene>
<evidence type="ECO:0000256" key="1">
    <source>
        <dbReference type="SAM" id="MobiDB-lite"/>
    </source>
</evidence>
<dbReference type="Proteomes" id="UP000030145">
    <property type="component" value="Unassembled WGS sequence"/>
</dbReference>
<accession>A0A0A2DLK8</accession>
<sequence length="205" mass="22636">MVNMKYVLLAIAIALVLFAIYAFFQSSQKKKQQAQQEMAPRRDPFEGVQGAEPYGPQSLGPGAVLSRGGVDYVVRGTLTLQQGPYQWQEHMLDGGSGTSWLSVEMDEGQLDLVLWHTRKDLSLDMHSNLEVEGVQYRRVEAGQASFTSEGNTGLPPQGQMEYGDFNASGDRRLSLERFSPGAMWEVSLGEAMLPGDFVVYPAPRS</sequence>
<evidence type="ECO:0000313" key="5">
    <source>
        <dbReference type="Proteomes" id="UP000030145"/>
    </source>
</evidence>
<feature type="domain" description="DUF4178" evidence="3">
    <location>
        <begin position="60"/>
        <end position="193"/>
    </location>
</feature>
<protein>
    <submittedName>
        <fullName evidence="4">Membrane protein</fullName>
    </submittedName>
</protein>
<dbReference type="AlphaFoldDB" id="A0A0A2DLK8"/>
<evidence type="ECO:0000313" key="4">
    <source>
        <dbReference type="EMBL" id="KGM18662.1"/>
    </source>
</evidence>
<feature type="transmembrane region" description="Helical" evidence="2">
    <location>
        <begin position="6"/>
        <end position="24"/>
    </location>
</feature>
<feature type="region of interest" description="Disordered" evidence="1">
    <location>
        <begin position="34"/>
        <end position="60"/>
    </location>
</feature>
<reference evidence="4 5" key="1">
    <citation type="submission" date="2014-10" db="EMBL/GenBank/DDBJ databases">
        <title>Whole Genome sequence of Corynebacterium auriscanis strain CIP 106629.</title>
        <authorList>
            <person name="Hassan S.S."/>
            <person name="Jamal S.B."/>
            <person name="Tiwari S."/>
            <person name="Oliveira L.D.C."/>
            <person name="Souza F."/>
            <person name="Mariano D.C."/>
            <person name="Almeida S."/>
            <person name="Dorella F."/>
            <person name="Pereira F."/>
            <person name="Carvalho A."/>
            <person name="Leal C.A."/>
            <person name="Soares S.D.C."/>
            <person name="Figueiredo H.C."/>
            <person name="Silva A."/>
            <person name="Azevedo V.A."/>
        </authorList>
    </citation>
    <scope>NUCLEOTIDE SEQUENCE [LARGE SCALE GENOMIC DNA]</scope>
    <source>
        <strain evidence="4 5">CIP 106629</strain>
    </source>
</reference>
<dbReference type="Pfam" id="PF13785">
    <property type="entry name" value="DUF4178"/>
    <property type="match status" value="1"/>
</dbReference>
<dbReference type="EMBL" id="JRVJ01000010">
    <property type="protein sequence ID" value="KGM18662.1"/>
    <property type="molecule type" value="Genomic_DNA"/>
</dbReference>